<name>A0A0K9NZ56_ZOSMR</name>
<dbReference type="Proteomes" id="UP000036987">
    <property type="component" value="Unassembled WGS sequence"/>
</dbReference>
<evidence type="ECO:0000256" key="9">
    <source>
        <dbReference type="ARBA" id="ARBA00048017"/>
    </source>
</evidence>
<dbReference type="Pfam" id="PF00583">
    <property type="entry name" value="Acetyltransf_1"/>
    <property type="match status" value="1"/>
</dbReference>
<comment type="catalytic activity">
    <reaction evidence="10">
        <text>N-terminal L-methionyl-[transmembrane protein] + acetyl-CoA = N-terminal N(alpha)-acetyl-L-methionyl-[transmembrane protein] + CoA + H(+)</text>
        <dbReference type="Rhea" id="RHEA:50604"/>
        <dbReference type="Rhea" id="RHEA-COMP:12745"/>
        <dbReference type="Rhea" id="RHEA-COMP:12746"/>
        <dbReference type="ChEBI" id="CHEBI:15378"/>
        <dbReference type="ChEBI" id="CHEBI:57287"/>
        <dbReference type="ChEBI" id="CHEBI:57288"/>
        <dbReference type="ChEBI" id="CHEBI:64731"/>
        <dbReference type="ChEBI" id="CHEBI:133414"/>
        <dbReference type="EC" id="2.3.1.259"/>
    </reaction>
</comment>
<evidence type="ECO:0000256" key="6">
    <source>
        <dbReference type="ARBA" id="ARBA00025774"/>
    </source>
</evidence>
<reference evidence="13" key="1">
    <citation type="journal article" date="2016" name="Nature">
        <title>The genome of the seagrass Zostera marina reveals angiosperm adaptation to the sea.</title>
        <authorList>
            <person name="Olsen J.L."/>
            <person name="Rouze P."/>
            <person name="Verhelst B."/>
            <person name="Lin Y.-C."/>
            <person name="Bayer T."/>
            <person name="Collen J."/>
            <person name="Dattolo E."/>
            <person name="De Paoli E."/>
            <person name="Dittami S."/>
            <person name="Maumus F."/>
            <person name="Michel G."/>
            <person name="Kersting A."/>
            <person name="Lauritano C."/>
            <person name="Lohaus R."/>
            <person name="Toepel M."/>
            <person name="Tonon T."/>
            <person name="Vanneste K."/>
            <person name="Amirebrahimi M."/>
            <person name="Brakel J."/>
            <person name="Bostroem C."/>
            <person name="Chovatia M."/>
            <person name="Grimwood J."/>
            <person name="Jenkins J.W."/>
            <person name="Jueterbock A."/>
            <person name="Mraz A."/>
            <person name="Stam W.T."/>
            <person name="Tice H."/>
            <person name="Bornberg-Bauer E."/>
            <person name="Green P.J."/>
            <person name="Pearson G.A."/>
            <person name="Procaccini G."/>
            <person name="Duarte C.M."/>
            <person name="Schmutz J."/>
            <person name="Reusch T.B.H."/>
            <person name="Van de Peer Y."/>
        </authorList>
    </citation>
    <scope>NUCLEOTIDE SEQUENCE [LARGE SCALE GENOMIC DNA]</scope>
    <source>
        <strain evidence="13">cv. Finnish</strain>
    </source>
</reference>
<comment type="catalytic activity">
    <reaction evidence="9">
        <text>L-lysyl-[protein] + acetyl-CoA = N(6)-acetyl-L-lysyl-[protein] + CoA + H(+)</text>
        <dbReference type="Rhea" id="RHEA:45948"/>
        <dbReference type="Rhea" id="RHEA-COMP:9752"/>
        <dbReference type="Rhea" id="RHEA-COMP:10731"/>
        <dbReference type="ChEBI" id="CHEBI:15378"/>
        <dbReference type="ChEBI" id="CHEBI:29969"/>
        <dbReference type="ChEBI" id="CHEBI:57287"/>
        <dbReference type="ChEBI" id="CHEBI:57288"/>
        <dbReference type="ChEBI" id="CHEBI:61930"/>
        <dbReference type="EC" id="2.3.1.48"/>
    </reaction>
</comment>
<evidence type="ECO:0000256" key="10">
    <source>
        <dbReference type="ARBA" id="ARBA00048848"/>
    </source>
</evidence>
<evidence type="ECO:0000256" key="1">
    <source>
        <dbReference type="ARBA" id="ARBA00013184"/>
    </source>
</evidence>
<gene>
    <name evidence="12" type="ORF">ZOSMA_49G00770</name>
</gene>
<dbReference type="InterPro" id="IPR016181">
    <property type="entry name" value="Acyl_CoA_acyltransferase"/>
</dbReference>
<dbReference type="GO" id="GO:0004402">
    <property type="term" value="F:histone acetyltransferase activity"/>
    <property type="evidence" value="ECO:0000318"/>
    <property type="project" value="GO_Central"/>
</dbReference>
<dbReference type="FunFam" id="3.40.630.30:FF:000041">
    <property type="entry name" value="Histone acetyltransferase MCC1 isoform A"/>
    <property type="match status" value="1"/>
</dbReference>
<sequence length="250" mass="28809">MLEKAAYSPTIVYRRILPHDLKAVEQLHAALFPIRYELEFFLNVVNSHGIISWAAVDGETQELVGFVTTRIILAKESEIVDLLKSESSRTEQTLVYILTLGVSEQYRNLGIAFSLVQEVIKYGSDISSCRAVYLHVIDYNEPAIQLYKKMSFKLARRLQMFYYIRGYHYDSFLFVYYVNGGQSPCSPLELITSFAVHLKNLFTSLRAKLQRNDTKKLERWLKCKERDSSLTNSQQNKRILGAENSLSQCV</sequence>
<evidence type="ECO:0000256" key="5">
    <source>
        <dbReference type="ARBA" id="ARBA00023315"/>
    </source>
</evidence>
<protein>
    <recommendedName>
        <fullName evidence="8">N-alpha-acetyltransferase 60</fullName>
        <ecNumber evidence="7">2.3.1.259</ecNumber>
        <ecNumber evidence="1">2.3.1.48</ecNumber>
    </recommendedName>
</protein>
<dbReference type="Gene3D" id="3.40.630.30">
    <property type="match status" value="1"/>
</dbReference>
<feature type="domain" description="N-acetyltransferase" evidence="11">
    <location>
        <begin position="11"/>
        <end position="189"/>
    </location>
</feature>
<evidence type="ECO:0000256" key="2">
    <source>
        <dbReference type="ARBA" id="ARBA00022679"/>
    </source>
</evidence>
<dbReference type="GO" id="GO:0007059">
    <property type="term" value="P:chromosome segregation"/>
    <property type="evidence" value="ECO:0000318"/>
    <property type="project" value="GO_Central"/>
</dbReference>
<keyword evidence="5" id="KW-0012">Acyltransferase</keyword>
<dbReference type="STRING" id="29655.A0A0K9NZ56"/>
<evidence type="ECO:0000259" key="11">
    <source>
        <dbReference type="PROSITE" id="PS51186"/>
    </source>
</evidence>
<dbReference type="PROSITE" id="PS51186">
    <property type="entry name" value="GNAT"/>
    <property type="match status" value="1"/>
</dbReference>
<evidence type="ECO:0000256" key="8">
    <source>
        <dbReference type="ARBA" id="ARBA00026144"/>
    </source>
</evidence>
<dbReference type="GO" id="GO:0120518">
    <property type="term" value="F:protein N-terminal-methionine acetyltransferase activity"/>
    <property type="evidence" value="ECO:0007669"/>
    <property type="project" value="UniProtKB-EC"/>
</dbReference>
<evidence type="ECO:0000313" key="13">
    <source>
        <dbReference type="Proteomes" id="UP000036987"/>
    </source>
</evidence>
<keyword evidence="3" id="KW-0159">Chromosome partition</keyword>
<keyword evidence="2 12" id="KW-0808">Transferase</keyword>
<accession>A0A0K9NZ56</accession>
<dbReference type="AlphaFoldDB" id="A0A0K9NZ56"/>
<dbReference type="EC" id="2.3.1.259" evidence="7"/>
<dbReference type="GO" id="GO:0004596">
    <property type="term" value="F:protein-N-terminal amino-acid acetyltransferase activity"/>
    <property type="evidence" value="ECO:0000318"/>
    <property type="project" value="GO_Central"/>
</dbReference>
<keyword evidence="4" id="KW-0156">Chromatin regulator</keyword>
<dbReference type="SUPFAM" id="SSF55729">
    <property type="entry name" value="Acyl-CoA N-acyltransferases (Nat)"/>
    <property type="match status" value="1"/>
</dbReference>
<organism evidence="12 13">
    <name type="scientific">Zostera marina</name>
    <name type="common">Eelgrass</name>
    <dbReference type="NCBI Taxonomy" id="29655"/>
    <lineage>
        <taxon>Eukaryota</taxon>
        <taxon>Viridiplantae</taxon>
        <taxon>Streptophyta</taxon>
        <taxon>Embryophyta</taxon>
        <taxon>Tracheophyta</taxon>
        <taxon>Spermatophyta</taxon>
        <taxon>Magnoliopsida</taxon>
        <taxon>Liliopsida</taxon>
        <taxon>Zosteraceae</taxon>
        <taxon>Zostera</taxon>
    </lineage>
</organism>
<evidence type="ECO:0000256" key="7">
    <source>
        <dbReference type="ARBA" id="ARBA00026111"/>
    </source>
</evidence>
<evidence type="ECO:0000256" key="4">
    <source>
        <dbReference type="ARBA" id="ARBA00022853"/>
    </source>
</evidence>
<comment type="similarity">
    <text evidence="6">Belongs to the acetyltransferase family. NAA60 subfamily.</text>
</comment>
<dbReference type="CDD" id="cd04301">
    <property type="entry name" value="NAT_SF"/>
    <property type="match status" value="1"/>
</dbReference>
<dbReference type="InterPro" id="IPR000182">
    <property type="entry name" value="GNAT_dom"/>
</dbReference>
<dbReference type="OrthoDB" id="47374at2759"/>
<dbReference type="PANTHER" id="PTHR14744:SF15">
    <property type="entry name" value="N-ALPHA-ACETYLTRANSFERASE 60"/>
    <property type="match status" value="1"/>
</dbReference>
<evidence type="ECO:0000256" key="3">
    <source>
        <dbReference type="ARBA" id="ARBA00022829"/>
    </source>
</evidence>
<keyword evidence="13" id="KW-1185">Reference proteome</keyword>
<dbReference type="PANTHER" id="PTHR14744">
    <property type="entry name" value="N-ALPHA-ACETYLTRANSFERASE 60"/>
    <property type="match status" value="1"/>
</dbReference>
<dbReference type="EC" id="2.3.1.48" evidence="1"/>
<evidence type="ECO:0000313" key="12">
    <source>
        <dbReference type="EMBL" id="KMZ62009.1"/>
    </source>
</evidence>
<dbReference type="GO" id="GO:0000139">
    <property type="term" value="C:Golgi membrane"/>
    <property type="evidence" value="ECO:0000318"/>
    <property type="project" value="GO_Central"/>
</dbReference>
<dbReference type="InterPro" id="IPR045141">
    <property type="entry name" value="NAA60-like"/>
</dbReference>
<dbReference type="OMA" id="IHFYKKM"/>
<comment type="caution">
    <text evidence="12">The sequence shown here is derived from an EMBL/GenBank/DDBJ whole genome shotgun (WGS) entry which is preliminary data.</text>
</comment>
<proteinExistence type="inferred from homology"/>
<dbReference type="EMBL" id="LFYR01001429">
    <property type="protein sequence ID" value="KMZ62009.1"/>
    <property type="molecule type" value="Genomic_DNA"/>
</dbReference>